<sequence length="461" mass="51987">MSQAADLIRQKHSVKVNNGSGVLIQPMSPDYAYVLTAKHCLKVNTNNLESADIHPHVISTYDGTPITVIDVIYHESEDMAVLIVDSDTTLELMVNCAPLSTNDEVFLCGYPEDRRVGEVGGYSAFAYNYSYRDQNRLILTPKATVVNSNVVGFSGGGIFTLGNNHAPVLLCGIETKMDGNVANEYHGNISVVPISEYEQLIEHSQKLYLGKALAPLLPLHLSSFEHLANFTFIVQRGWADDAGLNLLQGLLREQVTEEIKVKIFPHEILKNLEKLLHVHNRPMHELRCMSLWGAFLELLTISILIDKPEAVDLAYVEAMMKSKRLMYIGEPGVWQEYIKDILFTDLEHLNTNGIIVAKTLSKSHTPRFTNEFVKKVWTKSNIGRVQTETRNISNANKKISKINSIVDLTALHSECIESKESLYEEHTNFEEFDDEKETQLLTLLATEYDAYFTIKELENEN</sequence>
<dbReference type="SUPFAM" id="SSF50494">
    <property type="entry name" value="Trypsin-like serine proteases"/>
    <property type="match status" value="1"/>
</dbReference>
<evidence type="ECO:0000259" key="1">
    <source>
        <dbReference type="Pfam" id="PF20280"/>
    </source>
</evidence>
<dbReference type="HOGENOM" id="CLU_592986_0_0_6"/>
<dbReference type="AlphaFoldDB" id="A9L6D8"/>
<dbReference type="Proteomes" id="UP000000770">
    <property type="component" value="Plasmid pS19501"/>
</dbReference>
<evidence type="ECO:0000313" key="2">
    <source>
        <dbReference type="EMBL" id="ABX51720.1"/>
    </source>
</evidence>
<dbReference type="InterPro" id="IPR043504">
    <property type="entry name" value="Peptidase_S1_PA_chymotrypsin"/>
</dbReference>
<geneLocation type="plasmid" evidence="2 3">
    <name>pS19501</name>
</geneLocation>
<dbReference type="EMBL" id="CP000892">
    <property type="protein sequence ID" value="ABX51720.1"/>
    <property type="molecule type" value="Genomic_DNA"/>
</dbReference>
<organism evidence="2 3">
    <name type="scientific">Shewanella baltica (strain OS195)</name>
    <dbReference type="NCBI Taxonomy" id="399599"/>
    <lineage>
        <taxon>Bacteria</taxon>
        <taxon>Pseudomonadati</taxon>
        <taxon>Pseudomonadota</taxon>
        <taxon>Gammaproteobacteria</taxon>
        <taxon>Alteromonadales</taxon>
        <taxon>Shewanellaceae</taxon>
        <taxon>Shewanella</taxon>
    </lineage>
</organism>
<dbReference type="Pfam" id="PF20280">
    <property type="entry name" value="CTD4"/>
    <property type="match status" value="1"/>
</dbReference>
<keyword evidence="2" id="KW-0614">Plasmid</keyword>
<name>A9L6D8_SHEB9</name>
<dbReference type="Gene3D" id="2.40.10.10">
    <property type="entry name" value="Trypsin-like serine proteases"/>
    <property type="match status" value="2"/>
</dbReference>
<proteinExistence type="predicted"/>
<dbReference type="InterPro" id="IPR009003">
    <property type="entry name" value="Peptidase_S1_PA"/>
</dbReference>
<dbReference type="InterPro" id="IPR046916">
    <property type="entry name" value="ABC-3C_CTD4"/>
</dbReference>
<dbReference type="RefSeq" id="WP_012197923.1">
    <property type="nucleotide sequence ID" value="NC_009998.1"/>
</dbReference>
<accession>A9L6D8</accession>
<reference evidence="2 3" key="1">
    <citation type="submission" date="2007-11" db="EMBL/GenBank/DDBJ databases">
        <title>Complete sequence of plasmid1 pS19501 of Shewanella baltica OS195.</title>
        <authorList>
            <consortium name="US DOE Joint Genome Institute"/>
            <person name="Copeland A."/>
            <person name="Lucas S."/>
            <person name="Lapidus A."/>
            <person name="Barry K."/>
            <person name="Glavina del Rio T."/>
            <person name="Dalin E."/>
            <person name="Tice H."/>
            <person name="Pitluck S."/>
            <person name="Chain P."/>
            <person name="Malfatti S."/>
            <person name="Shin M."/>
            <person name="Vergez L."/>
            <person name="Schmutz J."/>
            <person name="Larimer F."/>
            <person name="Land M."/>
            <person name="Hauser L."/>
            <person name="Kyrpides N."/>
            <person name="Kim E."/>
            <person name="Brettar I."/>
            <person name="Rodrigues J."/>
            <person name="Konstantinidis K."/>
            <person name="Klappenbach J."/>
            <person name="Hofle M."/>
            <person name="Tiedje J."/>
            <person name="Richardson P."/>
        </authorList>
    </citation>
    <scope>NUCLEOTIDE SEQUENCE [LARGE SCALE GENOMIC DNA]</scope>
    <source>
        <strain evidence="3">OS195</strain>
        <plasmid evidence="3">Plasmid pS19501</plasmid>
    </source>
</reference>
<feature type="domain" description="ABC-three component systems C-terminal" evidence="1">
    <location>
        <begin position="192"/>
        <end position="416"/>
    </location>
</feature>
<dbReference type="KEGG" id="sbn:Sbal195_4564"/>
<gene>
    <name evidence="2" type="ordered locus">Sbal195_4564</name>
</gene>
<protein>
    <recommendedName>
        <fullName evidence="1">ABC-three component systems C-terminal domain-containing protein</fullName>
    </recommendedName>
</protein>
<evidence type="ECO:0000313" key="3">
    <source>
        <dbReference type="Proteomes" id="UP000000770"/>
    </source>
</evidence>